<dbReference type="CDD" id="cd02440">
    <property type="entry name" value="AdoMet_MTases"/>
    <property type="match status" value="1"/>
</dbReference>
<dbReference type="EMBL" id="JX684078">
    <property type="protein sequence ID" value="AGF92970.1"/>
    <property type="molecule type" value="Genomic_DNA"/>
</dbReference>
<proteinExistence type="inferred from homology"/>
<evidence type="ECO:0000256" key="4">
    <source>
        <dbReference type="ARBA" id="ARBA00022490"/>
    </source>
</evidence>
<dbReference type="EC" id="2.1.1.77" evidence="3"/>
<dbReference type="GO" id="GO:0032259">
    <property type="term" value="P:methylation"/>
    <property type="evidence" value="ECO:0007669"/>
    <property type="project" value="UniProtKB-KW"/>
</dbReference>
<evidence type="ECO:0000313" key="8">
    <source>
        <dbReference type="EMBL" id="AGF92970.1"/>
    </source>
</evidence>
<sequence length="226" mass="25107">MKNHYAVEVSLLAFEEKRRNLVKRLERTGYIESKKVKRAFLRVPRHLFVPEHMKDRAYMDSPQPIGEGQTISAPHMVAMMVEKVELEDGHKVLEVGGGLGYHAAVMAEIVGEEGEIYSVERLPSLAESAKDILKRTPYDNVHIITGDGSSGYEEEAPYDRISVACGSPDLPEPLIQQLKVDGKLLIPVGGKMFQSLVKVTKTSKTSIKKKNLGGVLFVPLKGKYGY</sequence>
<dbReference type="AlphaFoldDB" id="M1PPG0"/>
<dbReference type="NCBIfam" id="NF001453">
    <property type="entry name" value="PRK00312.1"/>
    <property type="match status" value="1"/>
</dbReference>
<dbReference type="InterPro" id="IPR029063">
    <property type="entry name" value="SAM-dependent_MTases_sf"/>
</dbReference>
<dbReference type="PANTHER" id="PTHR11579">
    <property type="entry name" value="PROTEIN-L-ISOASPARTATE O-METHYLTRANSFERASE"/>
    <property type="match status" value="1"/>
</dbReference>
<organism evidence="8">
    <name type="scientific">uncultured organism</name>
    <dbReference type="NCBI Taxonomy" id="155900"/>
    <lineage>
        <taxon>unclassified sequences</taxon>
        <taxon>environmental samples</taxon>
    </lineage>
</organism>
<keyword evidence="6 8" id="KW-0808">Transferase</keyword>
<gene>
    <name evidence="8" type="ORF">FLSS-6_0025</name>
</gene>
<evidence type="ECO:0000256" key="3">
    <source>
        <dbReference type="ARBA" id="ARBA00011890"/>
    </source>
</evidence>
<dbReference type="NCBIfam" id="NF010549">
    <property type="entry name" value="PRK13942.1"/>
    <property type="match status" value="1"/>
</dbReference>
<evidence type="ECO:0000256" key="6">
    <source>
        <dbReference type="ARBA" id="ARBA00022679"/>
    </source>
</evidence>
<dbReference type="InterPro" id="IPR000682">
    <property type="entry name" value="PCMT"/>
</dbReference>
<keyword evidence="4" id="KW-0963">Cytoplasm</keyword>
<dbReference type="SUPFAM" id="SSF53335">
    <property type="entry name" value="S-adenosyl-L-methionine-dependent methyltransferases"/>
    <property type="match status" value="1"/>
</dbReference>
<accession>M1PPG0</accession>
<name>M1PPG0_9ZZZZ</name>
<dbReference type="HAMAP" id="MF_00090">
    <property type="entry name" value="PIMT"/>
    <property type="match status" value="1"/>
</dbReference>
<comment type="similarity">
    <text evidence="2">Belongs to the methyltransferase superfamily. L-isoaspartyl/D-aspartyl protein methyltransferase family.</text>
</comment>
<dbReference type="PROSITE" id="PS01279">
    <property type="entry name" value="PCMT"/>
    <property type="match status" value="1"/>
</dbReference>
<dbReference type="NCBIfam" id="TIGR00080">
    <property type="entry name" value="pimt"/>
    <property type="match status" value="1"/>
</dbReference>
<keyword evidence="5 8" id="KW-0489">Methyltransferase</keyword>
<evidence type="ECO:0000256" key="1">
    <source>
        <dbReference type="ARBA" id="ARBA00004496"/>
    </source>
</evidence>
<dbReference type="PANTHER" id="PTHR11579:SF0">
    <property type="entry name" value="PROTEIN-L-ISOASPARTATE(D-ASPARTATE) O-METHYLTRANSFERASE"/>
    <property type="match status" value="1"/>
</dbReference>
<dbReference type="Pfam" id="PF01135">
    <property type="entry name" value="PCMT"/>
    <property type="match status" value="1"/>
</dbReference>
<keyword evidence="7" id="KW-0949">S-adenosyl-L-methionine</keyword>
<comment type="subcellular location">
    <subcellularLocation>
        <location evidence="1">Cytoplasm</location>
    </subcellularLocation>
</comment>
<evidence type="ECO:0000256" key="2">
    <source>
        <dbReference type="ARBA" id="ARBA00005369"/>
    </source>
</evidence>
<evidence type="ECO:0000256" key="7">
    <source>
        <dbReference type="ARBA" id="ARBA00022691"/>
    </source>
</evidence>
<dbReference type="FunFam" id="3.40.50.150:FF:000010">
    <property type="entry name" value="Protein-L-isoaspartate O-methyltransferase"/>
    <property type="match status" value="1"/>
</dbReference>
<evidence type="ECO:0000256" key="5">
    <source>
        <dbReference type="ARBA" id="ARBA00022603"/>
    </source>
</evidence>
<reference evidence="8" key="1">
    <citation type="journal article" date="2013" name="Syst. Appl. Microbiol.">
        <title>New insights into the archaeal diversity of a hypersaline microbial mat obtained by a metagenomic approach.</title>
        <authorList>
            <person name="Lopez-Lopez A."/>
            <person name="Richter M."/>
            <person name="Pena A."/>
            <person name="Tamames J."/>
            <person name="Rossello-Mora R."/>
        </authorList>
    </citation>
    <scope>NUCLEOTIDE SEQUENCE</scope>
</reference>
<dbReference type="Gene3D" id="3.40.50.150">
    <property type="entry name" value="Vaccinia Virus protein VP39"/>
    <property type="match status" value="1"/>
</dbReference>
<protein>
    <recommendedName>
        <fullName evidence="3">protein-L-isoaspartate(D-aspartate) O-methyltransferase</fullName>
        <ecNumber evidence="3">2.1.1.77</ecNumber>
    </recommendedName>
</protein>
<dbReference type="GO" id="GO:0004719">
    <property type="term" value="F:protein-L-isoaspartate (D-aspartate) O-methyltransferase activity"/>
    <property type="evidence" value="ECO:0007669"/>
    <property type="project" value="UniProtKB-EC"/>
</dbReference>